<keyword evidence="3" id="KW-1185">Reference proteome</keyword>
<dbReference type="EMBL" id="BDSP01000283">
    <property type="protein sequence ID" value="GAX28894.1"/>
    <property type="molecule type" value="Genomic_DNA"/>
</dbReference>
<evidence type="ECO:0008006" key="4">
    <source>
        <dbReference type="Google" id="ProtNLM"/>
    </source>
</evidence>
<dbReference type="GO" id="GO:0003735">
    <property type="term" value="F:structural constituent of ribosome"/>
    <property type="evidence" value="ECO:0007669"/>
    <property type="project" value="InterPro"/>
</dbReference>
<dbReference type="SUPFAM" id="SSF54995">
    <property type="entry name" value="Ribosomal protein S6"/>
    <property type="match status" value="1"/>
</dbReference>
<dbReference type="InterPro" id="IPR000529">
    <property type="entry name" value="Ribosomal_bS6"/>
</dbReference>
<name>A0A1Z5KRE0_FISSO</name>
<sequence length="143" mass="16570">MVFYECVVTAKNTAHFHTLTNLVKLVSHEIVEGGGIVRAVHNHGIRTLPHRFKATYPDREGNRYYSKGRFFSIYYDANPDTMSQVDTILKMDEEVLRSTHLRARSTLDFINLREDRNPYIQQVLREEKQEADKGSAEQKIEGV</sequence>
<organism evidence="2 3">
    <name type="scientific">Fistulifera solaris</name>
    <name type="common">Oleaginous diatom</name>
    <dbReference type="NCBI Taxonomy" id="1519565"/>
    <lineage>
        <taxon>Eukaryota</taxon>
        <taxon>Sar</taxon>
        <taxon>Stramenopiles</taxon>
        <taxon>Ochrophyta</taxon>
        <taxon>Bacillariophyta</taxon>
        <taxon>Bacillariophyceae</taxon>
        <taxon>Bacillariophycidae</taxon>
        <taxon>Naviculales</taxon>
        <taxon>Naviculaceae</taxon>
        <taxon>Fistulifera</taxon>
    </lineage>
</organism>
<dbReference type="GO" id="GO:0006412">
    <property type="term" value="P:translation"/>
    <property type="evidence" value="ECO:0007669"/>
    <property type="project" value="InterPro"/>
</dbReference>
<dbReference type="OrthoDB" id="10259681at2759"/>
<dbReference type="InParanoid" id="A0A1Z5KRE0"/>
<gene>
    <name evidence="2" type="ORF">FisN_20Lh201</name>
</gene>
<dbReference type="AlphaFoldDB" id="A0A1Z5KRE0"/>
<reference evidence="2 3" key="1">
    <citation type="journal article" date="2015" name="Plant Cell">
        <title>Oil accumulation by the oleaginous diatom Fistulifera solaris as revealed by the genome and transcriptome.</title>
        <authorList>
            <person name="Tanaka T."/>
            <person name="Maeda Y."/>
            <person name="Veluchamy A."/>
            <person name="Tanaka M."/>
            <person name="Abida H."/>
            <person name="Marechal E."/>
            <person name="Bowler C."/>
            <person name="Muto M."/>
            <person name="Sunaga Y."/>
            <person name="Tanaka M."/>
            <person name="Yoshino T."/>
            <person name="Taniguchi T."/>
            <person name="Fukuda Y."/>
            <person name="Nemoto M."/>
            <person name="Matsumoto M."/>
            <person name="Wong P.S."/>
            <person name="Aburatani S."/>
            <person name="Fujibuchi W."/>
        </authorList>
    </citation>
    <scope>NUCLEOTIDE SEQUENCE [LARGE SCALE GENOMIC DNA]</scope>
    <source>
        <strain evidence="2 3">JPCC DA0580</strain>
    </source>
</reference>
<evidence type="ECO:0000313" key="2">
    <source>
        <dbReference type="EMBL" id="GAX28894.1"/>
    </source>
</evidence>
<protein>
    <recommendedName>
        <fullName evidence="4">Small subunit ribosomal protein S6</fullName>
    </recommendedName>
</protein>
<dbReference type="InterPro" id="IPR035980">
    <property type="entry name" value="Ribosomal_bS6_sf"/>
</dbReference>
<dbReference type="Gene3D" id="3.30.70.60">
    <property type="match status" value="1"/>
</dbReference>
<evidence type="ECO:0000313" key="3">
    <source>
        <dbReference type="Proteomes" id="UP000198406"/>
    </source>
</evidence>
<evidence type="ECO:0000256" key="1">
    <source>
        <dbReference type="ARBA" id="ARBA00009512"/>
    </source>
</evidence>
<dbReference type="PANTHER" id="PTHR21011:SF1">
    <property type="entry name" value="SMALL RIBOSOMAL SUBUNIT PROTEIN BS6M"/>
    <property type="match status" value="1"/>
</dbReference>
<proteinExistence type="inferred from homology"/>
<dbReference type="PANTHER" id="PTHR21011">
    <property type="entry name" value="MITOCHONDRIAL 28S RIBOSOMAL PROTEIN S6"/>
    <property type="match status" value="1"/>
</dbReference>
<dbReference type="Pfam" id="PF01250">
    <property type="entry name" value="Ribosomal_S6"/>
    <property type="match status" value="1"/>
</dbReference>
<dbReference type="InterPro" id="IPR014717">
    <property type="entry name" value="Transl_elong_EF1B/ribsomal_bS6"/>
</dbReference>
<dbReference type="CDD" id="cd15465">
    <property type="entry name" value="bS6_mito"/>
    <property type="match status" value="1"/>
</dbReference>
<accession>A0A1Z5KRE0</accession>
<comment type="caution">
    <text evidence="2">The sequence shown here is derived from an EMBL/GenBank/DDBJ whole genome shotgun (WGS) entry which is preliminary data.</text>
</comment>
<dbReference type="GO" id="GO:0070181">
    <property type="term" value="F:small ribosomal subunit rRNA binding"/>
    <property type="evidence" value="ECO:0007669"/>
    <property type="project" value="TreeGrafter"/>
</dbReference>
<comment type="similarity">
    <text evidence="1">Belongs to the bacterial ribosomal protein bS6 family.</text>
</comment>
<dbReference type="Proteomes" id="UP000198406">
    <property type="component" value="Unassembled WGS sequence"/>
</dbReference>
<dbReference type="GO" id="GO:0005763">
    <property type="term" value="C:mitochondrial small ribosomal subunit"/>
    <property type="evidence" value="ECO:0007669"/>
    <property type="project" value="TreeGrafter"/>
</dbReference>